<accession>A0A099KFK5</accession>
<proteinExistence type="predicted"/>
<feature type="compositionally biased region" description="Basic and acidic residues" evidence="1">
    <location>
        <begin position="31"/>
        <end position="44"/>
    </location>
</feature>
<sequence length="115" mass="12972" precursor="true">MKNTWVGLVLVFLIALQSYAAVADSDESHVVDSQHIQTEHSHENDDIEHFDESSDSEHNIKDCHHCGHCQGAHTQWVASNKSALATLKFISTNQYFYTDHADNVFAEEPIRPPIV</sequence>
<evidence type="ECO:0008006" key="5">
    <source>
        <dbReference type="Google" id="ProtNLM"/>
    </source>
</evidence>
<dbReference type="Proteomes" id="UP000029843">
    <property type="component" value="Unassembled WGS sequence"/>
</dbReference>
<dbReference type="AlphaFoldDB" id="A0A099KFK5"/>
<feature type="chain" id="PRO_5001956802" description="DUF2946 domain-containing protein" evidence="2">
    <location>
        <begin position="24"/>
        <end position="115"/>
    </location>
</feature>
<keyword evidence="2" id="KW-0732">Signal</keyword>
<dbReference type="RefSeq" id="WP_033094578.1">
    <property type="nucleotide sequence ID" value="NZ_JQED01000040.1"/>
</dbReference>
<name>A0A099KFK5_COLPS</name>
<evidence type="ECO:0000313" key="3">
    <source>
        <dbReference type="EMBL" id="KGJ89549.1"/>
    </source>
</evidence>
<evidence type="ECO:0000256" key="1">
    <source>
        <dbReference type="SAM" id="MobiDB-lite"/>
    </source>
</evidence>
<feature type="region of interest" description="Disordered" evidence="1">
    <location>
        <begin position="31"/>
        <end position="56"/>
    </location>
</feature>
<comment type="caution">
    <text evidence="3">The sequence shown here is derived from an EMBL/GenBank/DDBJ whole genome shotgun (WGS) entry which is preliminary data.</text>
</comment>
<evidence type="ECO:0000313" key="4">
    <source>
        <dbReference type="Proteomes" id="UP000029843"/>
    </source>
</evidence>
<dbReference type="PATRIC" id="fig|28229.4.peg.2889"/>
<dbReference type="OrthoDB" id="6228003at2"/>
<reference evidence="3 4" key="1">
    <citation type="submission" date="2014-08" db="EMBL/GenBank/DDBJ databases">
        <title>Genomic and Phenotypic Diversity of Colwellia psychrerythraea strains from Disparate Marine Basins.</title>
        <authorList>
            <person name="Techtmann S.M."/>
            <person name="Stelling S.C."/>
            <person name="Utturkar S.M."/>
            <person name="Alshibli N."/>
            <person name="Harris A."/>
            <person name="Brown S.D."/>
            <person name="Hazen T.C."/>
        </authorList>
    </citation>
    <scope>NUCLEOTIDE SEQUENCE [LARGE SCALE GENOMIC DNA]</scope>
    <source>
        <strain evidence="3 4">ND2E</strain>
    </source>
</reference>
<gene>
    <name evidence="3" type="ORF">ND2E_3740</name>
</gene>
<feature type="signal peptide" evidence="2">
    <location>
        <begin position="1"/>
        <end position="23"/>
    </location>
</feature>
<evidence type="ECO:0000256" key="2">
    <source>
        <dbReference type="SAM" id="SignalP"/>
    </source>
</evidence>
<dbReference type="EMBL" id="JQED01000040">
    <property type="protein sequence ID" value="KGJ89549.1"/>
    <property type="molecule type" value="Genomic_DNA"/>
</dbReference>
<protein>
    <recommendedName>
        <fullName evidence="5">DUF2946 domain-containing protein</fullName>
    </recommendedName>
</protein>
<organism evidence="3 4">
    <name type="scientific">Colwellia psychrerythraea</name>
    <name type="common">Vibrio psychroerythus</name>
    <dbReference type="NCBI Taxonomy" id="28229"/>
    <lineage>
        <taxon>Bacteria</taxon>
        <taxon>Pseudomonadati</taxon>
        <taxon>Pseudomonadota</taxon>
        <taxon>Gammaproteobacteria</taxon>
        <taxon>Alteromonadales</taxon>
        <taxon>Colwelliaceae</taxon>
        <taxon>Colwellia</taxon>
    </lineage>
</organism>